<reference evidence="1 2" key="1">
    <citation type="submission" date="2019-09" db="EMBL/GenBank/DDBJ databases">
        <authorList>
            <person name="Ou C."/>
        </authorList>
    </citation>
    <scope>NUCLEOTIDE SEQUENCE [LARGE SCALE GENOMIC DNA]</scope>
    <source>
        <strain evidence="1">S2</strain>
        <tissue evidence="1">Leaf</tissue>
    </source>
</reference>
<organism evidence="1 2">
    <name type="scientific">Pyrus ussuriensis x Pyrus communis</name>
    <dbReference type="NCBI Taxonomy" id="2448454"/>
    <lineage>
        <taxon>Eukaryota</taxon>
        <taxon>Viridiplantae</taxon>
        <taxon>Streptophyta</taxon>
        <taxon>Embryophyta</taxon>
        <taxon>Tracheophyta</taxon>
        <taxon>Spermatophyta</taxon>
        <taxon>Magnoliopsida</taxon>
        <taxon>eudicotyledons</taxon>
        <taxon>Gunneridae</taxon>
        <taxon>Pentapetalae</taxon>
        <taxon>rosids</taxon>
        <taxon>fabids</taxon>
        <taxon>Rosales</taxon>
        <taxon>Rosaceae</taxon>
        <taxon>Amygdaloideae</taxon>
        <taxon>Maleae</taxon>
        <taxon>Pyrus</taxon>
    </lineage>
</organism>
<accession>A0A5N5FJM4</accession>
<protein>
    <submittedName>
        <fullName evidence="1">Receptor-like protein kinase 5</fullName>
    </submittedName>
</protein>
<evidence type="ECO:0000313" key="2">
    <source>
        <dbReference type="Proteomes" id="UP000327157"/>
    </source>
</evidence>
<reference evidence="2" key="2">
    <citation type="submission" date="2019-10" db="EMBL/GenBank/DDBJ databases">
        <title>A de novo genome assembly of a pear dwarfing rootstock.</title>
        <authorList>
            <person name="Wang F."/>
            <person name="Wang J."/>
            <person name="Li S."/>
            <person name="Zhang Y."/>
            <person name="Fang M."/>
            <person name="Ma L."/>
            <person name="Zhao Y."/>
            <person name="Jiang S."/>
        </authorList>
    </citation>
    <scope>NUCLEOTIDE SEQUENCE [LARGE SCALE GENOMIC DNA]</scope>
</reference>
<proteinExistence type="predicted"/>
<keyword evidence="1" id="KW-0418">Kinase</keyword>
<keyword evidence="2" id="KW-1185">Reference proteome</keyword>
<gene>
    <name evidence="1" type="ORF">D8674_004128</name>
</gene>
<dbReference type="Proteomes" id="UP000327157">
    <property type="component" value="Chromosome 10"/>
</dbReference>
<reference evidence="1 2" key="3">
    <citation type="submission" date="2019-11" db="EMBL/GenBank/DDBJ databases">
        <title>A de novo genome assembly of a pear dwarfing rootstock.</title>
        <authorList>
            <person name="Wang F."/>
            <person name="Wang J."/>
            <person name="Li S."/>
            <person name="Zhang Y."/>
            <person name="Fang M."/>
            <person name="Ma L."/>
            <person name="Zhao Y."/>
            <person name="Jiang S."/>
        </authorList>
    </citation>
    <scope>NUCLEOTIDE SEQUENCE [LARGE SCALE GENOMIC DNA]</scope>
    <source>
        <strain evidence="1">S2</strain>
        <tissue evidence="1">Leaf</tissue>
    </source>
</reference>
<name>A0A5N5FJM4_9ROSA</name>
<dbReference type="EMBL" id="SMOL01000695">
    <property type="protein sequence ID" value="KAB2603123.1"/>
    <property type="molecule type" value="Genomic_DNA"/>
</dbReference>
<sequence length="95" mass="10464">MLMKMTTRKMVRMGSGRGRIASAGYRLEELHLPLCLLLFIYEEEQEREVVAVPDLNGIRGGGGGGGTRFEKDRGWCVSPGTGLLGLEICVCIFLF</sequence>
<keyword evidence="1" id="KW-0675">Receptor</keyword>
<keyword evidence="1" id="KW-0808">Transferase</keyword>
<comment type="caution">
    <text evidence="1">The sequence shown here is derived from an EMBL/GenBank/DDBJ whole genome shotgun (WGS) entry which is preliminary data.</text>
</comment>
<dbReference type="AlphaFoldDB" id="A0A5N5FJM4"/>
<evidence type="ECO:0000313" key="1">
    <source>
        <dbReference type="EMBL" id="KAB2603123.1"/>
    </source>
</evidence>
<dbReference type="GO" id="GO:0016301">
    <property type="term" value="F:kinase activity"/>
    <property type="evidence" value="ECO:0007669"/>
    <property type="project" value="UniProtKB-KW"/>
</dbReference>